<organism evidence="6 7">
    <name type="scientific">Flammeovirga pectinis</name>
    <dbReference type="NCBI Taxonomy" id="2494373"/>
    <lineage>
        <taxon>Bacteria</taxon>
        <taxon>Pseudomonadati</taxon>
        <taxon>Bacteroidota</taxon>
        <taxon>Cytophagia</taxon>
        <taxon>Cytophagales</taxon>
        <taxon>Flammeovirgaceae</taxon>
        <taxon>Flammeovirga</taxon>
    </lineage>
</organism>
<feature type="domain" description="Iron-binding zinc finger CDGSH type" evidence="5">
    <location>
        <begin position="99"/>
        <end position="142"/>
    </location>
</feature>
<evidence type="ECO:0000313" key="6">
    <source>
        <dbReference type="EMBL" id="AZQ60968.1"/>
    </source>
</evidence>
<keyword evidence="2" id="KW-0479">Metal-binding</keyword>
<keyword evidence="1" id="KW-0001">2Fe-2S</keyword>
<sequence length="144" mass="15750">MPNKEIIKTYSNNDIEIVWQPSKCIHSTKCFQALPSVFDPTKRPWVSINGAPTADIILTVKNCPSGALSLKKEQEEEDATEIENDIQITVLKDGPILIKGSITLNAKGSSESLGNKQIALCRCGHSSNKPYCDGQHAKHGFKAD</sequence>
<dbReference type="KEGG" id="fll:EI427_01675"/>
<evidence type="ECO:0000313" key="7">
    <source>
        <dbReference type="Proteomes" id="UP000267268"/>
    </source>
</evidence>
<gene>
    <name evidence="6" type="ORF">EI427_01675</name>
</gene>
<dbReference type="GO" id="GO:0046872">
    <property type="term" value="F:metal ion binding"/>
    <property type="evidence" value="ECO:0007669"/>
    <property type="project" value="UniProtKB-KW"/>
</dbReference>
<dbReference type="AlphaFoldDB" id="A0A3Q9FM91"/>
<dbReference type="EMBL" id="CP034562">
    <property type="protein sequence ID" value="AZQ60968.1"/>
    <property type="molecule type" value="Genomic_DNA"/>
</dbReference>
<accession>A0A3Q9FM91</accession>
<evidence type="ECO:0000256" key="2">
    <source>
        <dbReference type="ARBA" id="ARBA00022723"/>
    </source>
</evidence>
<protein>
    <recommendedName>
        <fullName evidence="5">Iron-binding zinc finger CDGSH type domain-containing protein</fullName>
    </recommendedName>
</protein>
<proteinExistence type="predicted"/>
<evidence type="ECO:0000256" key="1">
    <source>
        <dbReference type="ARBA" id="ARBA00022714"/>
    </source>
</evidence>
<dbReference type="Pfam" id="PF09360">
    <property type="entry name" value="zf-CDGSH"/>
    <property type="match status" value="1"/>
</dbReference>
<dbReference type="GO" id="GO:0051537">
    <property type="term" value="F:2 iron, 2 sulfur cluster binding"/>
    <property type="evidence" value="ECO:0007669"/>
    <property type="project" value="UniProtKB-KW"/>
</dbReference>
<evidence type="ECO:0000259" key="5">
    <source>
        <dbReference type="SMART" id="SM00704"/>
    </source>
</evidence>
<dbReference type="Gene3D" id="3.40.5.90">
    <property type="entry name" value="CDGSH iron-sulfur domain, mitoNEET-type"/>
    <property type="match status" value="1"/>
</dbReference>
<keyword evidence="3" id="KW-0408">Iron</keyword>
<dbReference type="RefSeq" id="WP_126610937.1">
    <property type="nucleotide sequence ID" value="NZ_CP034562.1"/>
</dbReference>
<dbReference type="SMART" id="SM00704">
    <property type="entry name" value="ZnF_CDGSH"/>
    <property type="match status" value="1"/>
</dbReference>
<dbReference type="Pfam" id="PF06902">
    <property type="entry name" value="Fer4_19"/>
    <property type="match status" value="1"/>
</dbReference>
<evidence type="ECO:0000256" key="3">
    <source>
        <dbReference type="ARBA" id="ARBA00023004"/>
    </source>
</evidence>
<dbReference type="InterPro" id="IPR042216">
    <property type="entry name" value="MitoNEET_CISD"/>
</dbReference>
<reference evidence="6 7" key="1">
    <citation type="submission" date="2018-12" db="EMBL/GenBank/DDBJ databases">
        <title>Flammeovirga pectinis sp. nov., isolated from the gut of the Korean scallop, Patinopecten yessoensis.</title>
        <authorList>
            <person name="Bae J.-W."/>
            <person name="Jeong Y.-S."/>
            <person name="Kang W."/>
        </authorList>
    </citation>
    <scope>NUCLEOTIDE SEQUENCE [LARGE SCALE GENOMIC DNA]</scope>
    <source>
        <strain evidence="6 7">L12M1</strain>
    </source>
</reference>
<dbReference type="InterPro" id="IPR018967">
    <property type="entry name" value="FeS-contain_CDGSH-typ"/>
</dbReference>
<dbReference type="InterPro" id="IPR010693">
    <property type="entry name" value="Divergent_4Fe-4S_mono-cluster"/>
</dbReference>
<keyword evidence="7" id="KW-1185">Reference proteome</keyword>
<dbReference type="SUPFAM" id="SSF54862">
    <property type="entry name" value="4Fe-4S ferredoxins"/>
    <property type="match status" value="1"/>
</dbReference>
<dbReference type="OrthoDB" id="9795032at2"/>
<evidence type="ECO:0000256" key="4">
    <source>
        <dbReference type="ARBA" id="ARBA00023014"/>
    </source>
</evidence>
<keyword evidence="4" id="KW-0411">Iron-sulfur</keyword>
<dbReference type="Proteomes" id="UP000267268">
    <property type="component" value="Chromosome 1"/>
</dbReference>
<name>A0A3Q9FM91_9BACT</name>
<dbReference type="GO" id="GO:0005737">
    <property type="term" value="C:cytoplasm"/>
    <property type="evidence" value="ECO:0007669"/>
    <property type="project" value="UniProtKB-ARBA"/>
</dbReference>